<proteinExistence type="predicted"/>
<dbReference type="AlphaFoldDB" id="A0ABD1NZK5"/>
<gene>
    <name evidence="2" type="ORF">Adt_46995</name>
</gene>
<dbReference type="EMBL" id="JBFOLK010000143">
    <property type="protein sequence ID" value="KAL2455996.1"/>
    <property type="molecule type" value="Genomic_DNA"/>
</dbReference>
<protein>
    <submittedName>
        <fullName evidence="2">Uncharacterized protein</fullName>
    </submittedName>
</protein>
<feature type="coiled-coil region" evidence="1">
    <location>
        <begin position="86"/>
        <end position="123"/>
    </location>
</feature>
<evidence type="ECO:0000313" key="3">
    <source>
        <dbReference type="Proteomes" id="UP001604336"/>
    </source>
</evidence>
<sequence>MEILPAHPAIVAASVHKYWTQSWEKAVEEATVRERLQLDEVNLARGFVLAKELFSAFESFDVEEAKSKKLSEDLKAMGLEKEADTKAKYEIELKAAKECLKQAQDQRRTVEASQKRAEEAQKLAEDRTLVAETALATANSSLEAAIMDKKKSLTAAKL</sequence>
<comment type="caution">
    <text evidence="2">The sequence shown here is derived from an EMBL/GenBank/DDBJ whole genome shotgun (WGS) entry which is preliminary data.</text>
</comment>
<keyword evidence="1" id="KW-0175">Coiled coil</keyword>
<name>A0ABD1NZK5_9LAMI</name>
<evidence type="ECO:0000256" key="1">
    <source>
        <dbReference type="SAM" id="Coils"/>
    </source>
</evidence>
<accession>A0ABD1NZK5</accession>
<dbReference type="Proteomes" id="UP001604336">
    <property type="component" value="Unassembled WGS sequence"/>
</dbReference>
<keyword evidence="3" id="KW-1185">Reference proteome</keyword>
<reference evidence="3" key="1">
    <citation type="submission" date="2024-07" db="EMBL/GenBank/DDBJ databases">
        <title>Two chromosome-level genome assemblies of Korean endemic species Abeliophyllum distichum and Forsythia ovata (Oleaceae).</title>
        <authorList>
            <person name="Jang H."/>
        </authorList>
    </citation>
    <scope>NUCLEOTIDE SEQUENCE [LARGE SCALE GENOMIC DNA]</scope>
</reference>
<evidence type="ECO:0000313" key="2">
    <source>
        <dbReference type="EMBL" id="KAL2455996.1"/>
    </source>
</evidence>
<organism evidence="2 3">
    <name type="scientific">Abeliophyllum distichum</name>
    <dbReference type="NCBI Taxonomy" id="126358"/>
    <lineage>
        <taxon>Eukaryota</taxon>
        <taxon>Viridiplantae</taxon>
        <taxon>Streptophyta</taxon>
        <taxon>Embryophyta</taxon>
        <taxon>Tracheophyta</taxon>
        <taxon>Spermatophyta</taxon>
        <taxon>Magnoliopsida</taxon>
        <taxon>eudicotyledons</taxon>
        <taxon>Gunneridae</taxon>
        <taxon>Pentapetalae</taxon>
        <taxon>asterids</taxon>
        <taxon>lamiids</taxon>
        <taxon>Lamiales</taxon>
        <taxon>Oleaceae</taxon>
        <taxon>Forsythieae</taxon>
        <taxon>Abeliophyllum</taxon>
    </lineage>
</organism>